<feature type="region of interest" description="Disordered" evidence="2">
    <location>
        <begin position="311"/>
        <end position="346"/>
    </location>
</feature>
<accession>A0ABR1J7S8</accession>
<organism evidence="3 4">
    <name type="scientific">Marasmiellus scandens</name>
    <dbReference type="NCBI Taxonomy" id="2682957"/>
    <lineage>
        <taxon>Eukaryota</taxon>
        <taxon>Fungi</taxon>
        <taxon>Dikarya</taxon>
        <taxon>Basidiomycota</taxon>
        <taxon>Agaricomycotina</taxon>
        <taxon>Agaricomycetes</taxon>
        <taxon>Agaricomycetidae</taxon>
        <taxon>Agaricales</taxon>
        <taxon>Marasmiineae</taxon>
        <taxon>Omphalotaceae</taxon>
        <taxon>Marasmiellus</taxon>
    </lineage>
</organism>
<feature type="compositionally biased region" description="Basic and acidic residues" evidence="2">
    <location>
        <begin position="324"/>
        <end position="340"/>
    </location>
</feature>
<sequence>MLSSTTRLSRPASRCLVHSAPSRLSSWPKYSLPRRYFHAQGGLSTLSTRKCNLTLQQRISLRNWTNVRFNSTNSPIQTVIKAAYRPEYMDEAEAAQIIQRAYENWPPPPPDVPVPEGWSCKWDDWPYLFIFYWFSPHYLMLPHIEMMLNIKYAIPGDARPILFYTPPEEQLKEASAEGKGSEPPDLFIFTVVERSNEFYFFDCTQGRLYRFTDPSLTETELVSRLSKDPILSSDALHYEPVTSSEEGTEILERIMKRDRTVIPDASKFLGYVPEHTEPWQENLEPLSQSELDQSSLTDEQIEEVQKLTQEIERRSPEFKQASEAWDRGARGEGESSSKDEGEVDLDVEKMFGLSSDLKELESVMREAEGELQKLQELAKQTKDNQETFTPEELLEIERQLDLGPVEELDLYDEDDAKPGDFKKLKAKDSLEVNEVDGDRVKVRVPYTSKNDS</sequence>
<evidence type="ECO:0000256" key="1">
    <source>
        <dbReference type="SAM" id="Coils"/>
    </source>
</evidence>
<dbReference type="EMBL" id="JBANRG010000032">
    <property type="protein sequence ID" value="KAK7451090.1"/>
    <property type="molecule type" value="Genomic_DNA"/>
</dbReference>
<keyword evidence="4" id="KW-1185">Reference proteome</keyword>
<dbReference type="Proteomes" id="UP001498398">
    <property type="component" value="Unassembled WGS sequence"/>
</dbReference>
<name>A0ABR1J7S8_9AGAR</name>
<evidence type="ECO:0000256" key="2">
    <source>
        <dbReference type="SAM" id="MobiDB-lite"/>
    </source>
</evidence>
<proteinExistence type="predicted"/>
<evidence type="ECO:0000313" key="3">
    <source>
        <dbReference type="EMBL" id="KAK7451090.1"/>
    </source>
</evidence>
<keyword evidence="1" id="KW-0175">Coiled coil</keyword>
<evidence type="ECO:0000313" key="4">
    <source>
        <dbReference type="Proteomes" id="UP001498398"/>
    </source>
</evidence>
<gene>
    <name evidence="3" type="ORF">VKT23_012766</name>
</gene>
<feature type="coiled-coil region" evidence="1">
    <location>
        <begin position="350"/>
        <end position="384"/>
    </location>
</feature>
<comment type="caution">
    <text evidence="3">The sequence shown here is derived from an EMBL/GenBank/DDBJ whole genome shotgun (WGS) entry which is preliminary data.</text>
</comment>
<protein>
    <submittedName>
        <fullName evidence="3">Uncharacterized protein</fullName>
    </submittedName>
</protein>
<reference evidence="3 4" key="1">
    <citation type="submission" date="2024-01" db="EMBL/GenBank/DDBJ databases">
        <title>A draft genome for the cacao thread blight pathogen Marasmiellus scandens.</title>
        <authorList>
            <person name="Baruah I.K."/>
            <person name="Leung J."/>
            <person name="Bukari Y."/>
            <person name="Amoako-Attah I."/>
            <person name="Meinhardt L.W."/>
            <person name="Bailey B.A."/>
            <person name="Cohen S.P."/>
        </authorList>
    </citation>
    <scope>NUCLEOTIDE SEQUENCE [LARGE SCALE GENOMIC DNA]</scope>
    <source>
        <strain evidence="3 4">GH-19</strain>
    </source>
</reference>